<evidence type="ECO:0000256" key="6">
    <source>
        <dbReference type="SAM" id="Phobius"/>
    </source>
</evidence>
<dbReference type="Pfam" id="PF07947">
    <property type="entry name" value="YhhN"/>
    <property type="match status" value="1"/>
</dbReference>
<protein>
    <submittedName>
        <fullName evidence="7">Lysoplasmalogenase</fullName>
    </submittedName>
</protein>
<evidence type="ECO:0000313" key="8">
    <source>
        <dbReference type="Proteomes" id="UP001344632"/>
    </source>
</evidence>
<dbReference type="RefSeq" id="WP_326086054.1">
    <property type="nucleotide sequence ID" value="NZ_JARLKZ010000003.1"/>
</dbReference>
<dbReference type="PANTHER" id="PTHR31885">
    <property type="entry name" value="GH04784P"/>
    <property type="match status" value="1"/>
</dbReference>
<evidence type="ECO:0000256" key="3">
    <source>
        <dbReference type="ARBA" id="ARBA00022692"/>
    </source>
</evidence>
<feature type="transmembrane region" description="Helical" evidence="6">
    <location>
        <begin position="99"/>
        <end position="117"/>
    </location>
</feature>
<feature type="transmembrane region" description="Helical" evidence="6">
    <location>
        <begin position="73"/>
        <end position="92"/>
    </location>
</feature>
<evidence type="ECO:0000256" key="5">
    <source>
        <dbReference type="ARBA" id="ARBA00023136"/>
    </source>
</evidence>
<evidence type="ECO:0000256" key="2">
    <source>
        <dbReference type="ARBA" id="ARBA00007375"/>
    </source>
</evidence>
<keyword evidence="3 6" id="KW-0812">Transmembrane</keyword>
<dbReference type="EMBL" id="JARLKZ010000003">
    <property type="protein sequence ID" value="MEC0239117.1"/>
    <property type="molecule type" value="Genomic_DNA"/>
</dbReference>
<accession>A0ABU6GHB6</accession>
<sequence>MIKRLLPIIILIMGLLYIFLLHSMLFKLIPMCLILIYAYLRMPAFKKRYALLVLSGLFFCMLGDGLLHWFLMGLSAFLIGHLFYLSAFITRWKFSFIRLYSVIPIACFAGFMGWRLLQGLENGGNADMAIPVFMYLIVISLMGFFAVMSGNLLASCGALLFIASDSILSWNMFISDISHSGVLIMTTYYAAQFLIASSIRSKPAFSDLGNKKRTELQA</sequence>
<organism evidence="7 8">
    <name type="scientific">Paenibacillus dokdonensis</name>
    <dbReference type="NCBI Taxonomy" id="2567944"/>
    <lineage>
        <taxon>Bacteria</taxon>
        <taxon>Bacillati</taxon>
        <taxon>Bacillota</taxon>
        <taxon>Bacilli</taxon>
        <taxon>Bacillales</taxon>
        <taxon>Paenibacillaceae</taxon>
        <taxon>Paenibacillus</taxon>
    </lineage>
</organism>
<gene>
    <name evidence="7" type="ORF">P4H66_04435</name>
</gene>
<dbReference type="Proteomes" id="UP001344632">
    <property type="component" value="Unassembled WGS sequence"/>
</dbReference>
<keyword evidence="8" id="KW-1185">Reference proteome</keyword>
<evidence type="ECO:0000256" key="4">
    <source>
        <dbReference type="ARBA" id="ARBA00022989"/>
    </source>
</evidence>
<comment type="subcellular location">
    <subcellularLocation>
        <location evidence="1">Membrane</location>
        <topology evidence="1">Multi-pass membrane protein</topology>
    </subcellularLocation>
</comment>
<keyword evidence="4 6" id="KW-1133">Transmembrane helix</keyword>
<reference evidence="7 8" key="1">
    <citation type="submission" date="2023-03" db="EMBL/GenBank/DDBJ databases">
        <title>Bacillus Genome Sequencing.</title>
        <authorList>
            <person name="Dunlap C."/>
        </authorList>
    </citation>
    <scope>NUCLEOTIDE SEQUENCE [LARGE SCALE GENOMIC DNA]</scope>
    <source>
        <strain evidence="7 8">BD-525</strain>
    </source>
</reference>
<proteinExistence type="inferred from homology"/>
<comment type="similarity">
    <text evidence="2">Belongs to the TMEM86 family.</text>
</comment>
<dbReference type="InterPro" id="IPR012506">
    <property type="entry name" value="TMEM86B-like"/>
</dbReference>
<feature type="transmembrane region" description="Helical" evidence="6">
    <location>
        <begin position="129"/>
        <end position="147"/>
    </location>
</feature>
<evidence type="ECO:0000313" key="7">
    <source>
        <dbReference type="EMBL" id="MEC0239117.1"/>
    </source>
</evidence>
<evidence type="ECO:0000256" key="1">
    <source>
        <dbReference type="ARBA" id="ARBA00004141"/>
    </source>
</evidence>
<name>A0ABU6GHB6_9BACL</name>
<keyword evidence="5 6" id="KW-0472">Membrane</keyword>
<dbReference type="PANTHER" id="PTHR31885:SF6">
    <property type="entry name" value="GH04784P"/>
    <property type="match status" value="1"/>
</dbReference>
<comment type="caution">
    <text evidence="7">The sequence shown here is derived from an EMBL/GenBank/DDBJ whole genome shotgun (WGS) entry which is preliminary data.</text>
</comment>
<feature type="transmembrane region" description="Helical" evidence="6">
    <location>
        <begin position="177"/>
        <end position="196"/>
    </location>
</feature>
<feature type="transmembrane region" description="Helical" evidence="6">
    <location>
        <begin position="6"/>
        <end position="37"/>
    </location>
</feature>